<dbReference type="AlphaFoldDB" id="A0A3E2NHE2"/>
<dbReference type="Gene3D" id="3.90.550.10">
    <property type="entry name" value="Spore Coat Polysaccharide Biosynthesis Protein SpsA, Chain A"/>
    <property type="match status" value="1"/>
</dbReference>
<evidence type="ECO:0000313" key="5">
    <source>
        <dbReference type="Proteomes" id="UP001419084"/>
    </source>
</evidence>
<feature type="domain" description="Glycosyltransferase 2-like" evidence="1">
    <location>
        <begin position="11"/>
        <end position="95"/>
    </location>
</feature>
<sequence>MNRYKICVYAISKNEEQFVDRWMDAVSEADEVIVADTGSTDGTVEKLRARGATVYEDTISPWRFDTARNAALSHVPEDADICVSNDLDEVFIPGWRNILESAWKPDQTRARYLFTFSMNPDGTPKKQYPMEKIHKRHGYRWIHPVHEILEYSGSEPEKSGWVNGLVLNHYPDNSKPRSQYLPLLELSVKENPSDDRAMFWLGREYVFHGKFDQAIQTLNKHLSMPAARWAEERSASMRFIAHAYAEKGNKREELVWLYRALAECPDVREPYLALAKFGYLESNWALSFAMAQKGLQIKESTGSYLADPACWGYALYDYAAISAYRLGMNETAEDYASQALKTDPENKRLQSNLALIQQKSKKQTTKEESL</sequence>
<dbReference type="InterPro" id="IPR011990">
    <property type="entry name" value="TPR-like_helical_dom_sf"/>
</dbReference>
<dbReference type="Proteomes" id="UP000260680">
    <property type="component" value="Unassembled WGS sequence"/>
</dbReference>
<reference evidence="3 4" key="1">
    <citation type="submission" date="2018-07" db="EMBL/GenBank/DDBJ databases">
        <title>New species, Clostridium PI-S10-A1B.</title>
        <authorList>
            <person name="Krishna G."/>
            <person name="Summeta K."/>
            <person name="Shikha S."/>
            <person name="Prabhu P.B."/>
            <person name="Suresh K."/>
        </authorList>
    </citation>
    <scope>NUCLEOTIDE SEQUENCE [LARGE SCALE GENOMIC DNA]</scope>
    <source>
        <strain evidence="3 4">PI-S10-A1B</strain>
    </source>
</reference>
<organism evidence="3 4">
    <name type="scientific">Lacrimispora amygdalina</name>
    <dbReference type="NCBI Taxonomy" id="253257"/>
    <lineage>
        <taxon>Bacteria</taxon>
        <taxon>Bacillati</taxon>
        <taxon>Bacillota</taxon>
        <taxon>Clostridia</taxon>
        <taxon>Lachnospirales</taxon>
        <taxon>Lachnospiraceae</taxon>
        <taxon>Lacrimispora</taxon>
    </lineage>
</organism>
<reference evidence="2 5" key="2">
    <citation type="journal article" date="2024" name="Int. J. Syst. Evol. Microbiol.">
        <title>Lacrimispora brassicae sp. nov. isolated from fermented cabbage, and proposal of Clostridium indicum Gundawar et al. 2019 and Clostridium methoxybenzovorans Mechichi et al. 1999 as heterotypic synonyms of Lacrimispora amygdalina (Parshina et al. 2003) Haas and Blanchard 2020 and Lacrimispora indolis (McClung and McCoy 1957) Haas and Blanchard 2020, respectively.</title>
        <authorList>
            <person name="Kobayashi H."/>
            <person name="Tanizawa Y."/>
            <person name="Sakamoto M."/>
            <person name="Ohkuma M."/>
            <person name="Tohno M."/>
        </authorList>
    </citation>
    <scope>NUCLEOTIDE SEQUENCE [LARGE SCALE GENOMIC DNA]</scope>
    <source>
        <strain evidence="2 5">DSM 12857</strain>
    </source>
</reference>
<proteinExistence type="predicted"/>
<dbReference type="GO" id="GO:0016740">
    <property type="term" value="F:transferase activity"/>
    <property type="evidence" value="ECO:0007669"/>
    <property type="project" value="UniProtKB-KW"/>
</dbReference>
<dbReference type="OrthoDB" id="9815923at2"/>
<protein>
    <submittedName>
        <fullName evidence="2">Glycosyl transferase</fullName>
    </submittedName>
    <submittedName>
        <fullName evidence="3">Glycosyltransferase</fullName>
    </submittedName>
</protein>
<dbReference type="EMBL" id="QOHO01000012">
    <property type="protein sequence ID" value="RFZ80331.1"/>
    <property type="molecule type" value="Genomic_DNA"/>
</dbReference>
<keyword evidence="2" id="KW-0808">Transferase</keyword>
<dbReference type="EMBL" id="BRPJ01000091">
    <property type="protein sequence ID" value="GLB32356.1"/>
    <property type="molecule type" value="Genomic_DNA"/>
</dbReference>
<name>A0A3E2NHE2_9FIRM</name>
<dbReference type="InterPro" id="IPR001173">
    <property type="entry name" value="Glyco_trans_2-like"/>
</dbReference>
<evidence type="ECO:0000313" key="2">
    <source>
        <dbReference type="EMBL" id="GLB32356.1"/>
    </source>
</evidence>
<dbReference type="RefSeq" id="WP_117415647.1">
    <property type="nucleotide sequence ID" value="NZ_BRPJ01000091.1"/>
</dbReference>
<accession>A0A3E2NHE2</accession>
<evidence type="ECO:0000313" key="4">
    <source>
        <dbReference type="Proteomes" id="UP000260680"/>
    </source>
</evidence>
<gene>
    <name evidence="3" type="ORF">DS742_03530</name>
    <name evidence="2" type="ORF">LAD12857_42790</name>
</gene>
<evidence type="ECO:0000259" key="1">
    <source>
        <dbReference type="Pfam" id="PF00535"/>
    </source>
</evidence>
<dbReference type="Pfam" id="PF00535">
    <property type="entry name" value="Glycos_transf_2"/>
    <property type="match status" value="1"/>
</dbReference>
<keyword evidence="5" id="KW-1185">Reference proteome</keyword>
<dbReference type="SUPFAM" id="SSF53448">
    <property type="entry name" value="Nucleotide-diphospho-sugar transferases"/>
    <property type="match status" value="1"/>
</dbReference>
<evidence type="ECO:0000313" key="3">
    <source>
        <dbReference type="EMBL" id="RFZ80331.1"/>
    </source>
</evidence>
<dbReference type="Proteomes" id="UP001419084">
    <property type="component" value="Unassembled WGS sequence"/>
</dbReference>
<dbReference type="Gene3D" id="1.25.40.10">
    <property type="entry name" value="Tetratricopeptide repeat domain"/>
    <property type="match status" value="2"/>
</dbReference>
<dbReference type="InterPro" id="IPR029044">
    <property type="entry name" value="Nucleotide-diphossugar_trans"/>
</dbReference>
<comment type="caution">
    <text evidence="3">The sequence shown here is derived from an EMBL/GenBank/DDBJ whole genome shotgun (WGS) entry which is preliminary data.</text>
</comment>
<dbReference type="SUPFAM" id="SSF48452">
    <property type="entry name" value="TPR-like"/>
    <property type="match status" value="1"/>
</dbReference>